<evidence type="ECO:0000313" key="12">
    <source>
        <dbReference type="Proteomes" id="UP001153148"/>
    </source>
</evidence>
<comment type="caution">
    <text evidence="8">Lacks conserved residue(s) required for the propagation of feature annotation.</text>
</comment>
<keyword evidence="3" id="KW-1003">Cell membrane</keyword>
<evidence type="ECO:0000313" key="11">
    <source>
        <dbReference type="EMBL" id="CAG2062601.1"/>
    </source>
</evidence>
<keyword evidence="12" id="KW-1185">Reference proteome</keyword>
<evidence type="ECO:0000256" key="1">
    <source>
        <dbReference type="ARBA" id="ARBA00004651"/>
    </source>
</evidence>
<feature type="transmembrane region" description="Helical" evidence="8">
    <location>
        <begin position="393"/>
        <end position="421"/>
    </location>
</feature>
<keyword evidence="7" id="KW-0325">Glycoprotein</keyword>
<gene>
    <name evidence="11" type="ORF">TPAB3V08_LOCUS9551</name>
</gene>
<comment type="similarity">
    <text evidence="2 8">Belongs to the anoctamin family.</text>
</comment>
<dbReference type="PANTHER" id="PTHR12308:SF84">
    <property type="entry name" value="ANOCTAMIN"/>
    <property type="match status" value="1"/>
</dbReference>
<dbReference type="PANTHER" id="PTHR12308">
    <property type="entry name" value="ANOCTAMIN"/>
    <property type="match status" value="1"/>
</dbReference>
<feature type="transmembrane region" description="Helical" evidence="8">
    <location>
        <begin position="239"/>
        <end position="266"/>
    </location>
</feature>
<feature type="transmembrane region" description="Helical" evidence="8">
    <location>
        <begin position="321"/>
        <end position="338"/>
    </location>
</feature>
<dbReference type="Pfam" id="PF04547">
    <property type="entry name" value="Anoctamin"/>
    <property type="match status" value="1"/>
</dbReference>
<name>A0ABN7P8B9_TIMPD</name>
<accession>A0ABN7P8B9</accession>
<keyword evidence="4 8" id="KW-0812">Transmembrane</keyword>
<dbReference type="EMBL" id="CAJPIN010021181">
    <property type="protein sequence ID" value="CAG2062601.1"/>
    <property type="molecule type" value="Genomic_DNA"/>
</dbReference>
<reference evidence="11" key="1">
    <citation type="submission" date="2021-03" db="EMBL/GenBank/DDBJ databases">
        <authorList>
            <person name="Tran Van P."/>
        </authorList>
    </citation>
    <scope>NUCLEOTIDE SEQUENCE</scope>
</reference>
<evidence type="ECO:0000256" key="4">
    <source>
        <dbReference type="ARBA" id="ARBA00022692"/>
    </source>
</evidence>
<comment type="subcellular location">
    <subcellularLocation>
        <location evidence="1">Cell membrane</location>
        <topology evidence="1">Multi-pass membrane protein</topology>
    </subcellularLocation>
    <subcellularLocation>
        <location evidence="8">Membrane</location>
        <topology evidence="8">Multi-pass membrane protein</topology>
    </subcellularLocation>
</comment>
<evidence type="ECO:0000259" key="10">
    <source>
        <dbReference type="Pfam" id="PF16178"/>
    </source>
</evidence>
<dbReference type="Pfam" id="PF16178">
    <property type="entry name" value="Anoct_dimer"/>
    <property type="match status" value="1"/>
</dbReference>
<proteinExistence type="inferred from homology"/>
<dbReference type="InterPro" id="IPR032394">
    <property type="entry name" value="Anoct_dimer"/>
</dbReference>
<evidence type="ECO:0000256" key="8">
    <source>
        <dbReference type="RuleBase" id="RU280814"/>
    </source>
</evidence>
<keyword evidence="6 8" id="KW-0472">Membrane</keyword>
<dbReference type="InterPro" id="IPR049452">
    <property type="entry name" value="Anoctamin_TM"/>
</dbReference>
<evidence type="ECO:0000256" key="2">
    <source>
        <dbReference type="ARBA" id="ARBA00009671"/>
    </source>
</evidence>
<organism evidence="11 12">
    <name type="scientific">Timema podura</name>
    <name type="common">Walking stick</name>
    <dbReference type="NCBI Taxonomy" id="61482"/>
    <lineage>
        <taxon>Eukaryota</taxon>
        <taxon>Metazoa</taxon>
        <taxon>Ecdysozoa</taxon>
        <taxon>Arthropoda</taxon>
        <taxon>Hexapoda</taxon>
        <taxon>Insecta</taxon>
        <taxon>Pterygota</taxon>
        <taxon>Neoptera</taxon>
        <taxon>Polyneoptera</taxon>
        <taxon>Phasmatodea</taxon>
        <taxon>Timematodea</taxon>
        <taxon>Timematoidea</taxon>
        <taxon>Timematidae</taxon>
        <taxon>Timema</taxon>
    </lineage>
</organism>
<dbReference type="Proteomes" id="UP001153148">
    <property type="component" value="Unassembled WGS sequence"/>
</dbReference>
<evidence type="ECO:0000256" key="7">
    <source>
        <dbReference type="ARBA" id="ARBA00023180"/>
    </source>
</evidence>
<sequence>MSENATDSCRKSEYFRDNVRRVDMILVYDEDRDDDDDSMSNTRRIFEGNLKAQGLELEEEPSTDLSSGKFFVKLHARLGALSRHAELQNRKLPFKKQERHVPKIRRFFRRLTRFLDSNLGETDHFFKMTYQESLRHVFLAGDSNTPFNETERISIVWDILSRTNFGMCHKEIGIRSLLSLGIYTAAFPLHHGDYKSYSKESSCSVRKTLYDNWAHPKAFYKQQPYGLIRKYFGEEVTIYFAWMGWYTVMLVPASIAGILCFLYGLYASFDEPQWTPVREICESDKLICPRCQNFTKCGFQKLSDSCNYAILSNIFDNPSTVVFAVFMSFWSTAFLETWKRKEASYAWRWDLLDVDMVEEARAEYGATVTQMVENPITGKSEPRIKETERILRLTLSWVLTASILIVLICFFITLIVYKMVLVEMTYLVDENYYVKSYRSEMVAVVSSLTSLTVMLIAHFVCKDLALFITNLEKPRTESDYQRSLTFKLYAYEFANFYSLPIYVAFFKGRFYTHPGDEGMWSRFLGLGLDQCDPTGCLSEVTIQLAVTIVGKQLFISTLDVVVPKLRCFWLSVTTPDYRSLPRWEEDFLLRPMDPIALVGERLNTAIKYGFVTLYVTAFPLAPVCALINNIAEIRIDAQRLLTQFRRPVPNKVSGLGVWYDILQGITYLSTATNAFIVAFSTQFIPKLVFSIKYKADLQGYVNFTLSSFPLRELSTDKDVLAQGECWYTGLRHPRGLTGILAYLVPDVPWPVRQLMAHERRESVQLRNNKRQSSLDEELGYFDLK</sequence>
<evidence type="ECO:0000259" key="9">
    <source>
        <dbReference type="Pfam" id="PF04547"/>
    </source>
</evidence>
<feature type="transmembrane region" description="Helical" evidence="8">
    <location>
        <begin position="441"/>
        <end position="461"/>
    </location>
</feature>
<evidence type="ECO:0000256" key="3">
    <source>
        <dbReference type="ARBA" id="ARBA00022475"/>
    </source>
</evidence>
<keyword evidence="5 8" id="KW-1133">Transmembrane helix</keyword>
<comment type="caution">
    <text evidence="11">The sequence shown here is derived from an EMBL/GenBank/DDBJ whole genome shotgun (WGS) entry which is preliminary data.</text>
</comment>
<evidence type="ECO:0000256" key="6">
    <source>
        <dbReference type="ARBA" id="ARBA00023136"/>
    </source>
</evidence>
<feature type="domain" description="Anoctamin transmembrane" evidence="9">
    <location>
        <begin position="228"/>
        <end position="755"/>
    </location>
</feature>
<protein>
    <recommendedName>
        <fullName evidence="8">Anoctamin</fullName>
    </recommendedName>
</protein>
<evidence type="ECO:0000256" key="5">
    <source>
        <dbReference type="ARBA" id="ARBA00022989"/>
    </source>
</evidence>
<dbReference type="InterPro" id="IPR007632">
    <property type="entry name" value="Anoctamin"/>
</dbReference>
<feature type="domain" description="Anoctamin dimerisation" evidence="10">
    <location>
        <begin position="14"/>
        <end position="224"/>
    </location>
</feature>